<keyword evidence="1" id="KW-0732">Signal</keyword>
<dbReference type="Proteomes" id="UP001175227">
    <property type="component" value="Unassembled WGS sequence"/>
</dbReference>
<evidence type="ECO:0000256" key="1">
    <source>
        <dbReference type="SAM" id="SignalP"/>
    </source>
</evidence>
<evidence type="ECO:0008006" key="4">
    <source>
        <dbReference type="Google" id="ProtNLM"/>
    </source>
</evidence>
<proteinExistence type="predicted"/>
<organism evidence="2 3">
    <name type="scientific">Armillaria novae-zelandiae</name>
    <dbReference type="NCBI Taxonomy" id="153914"/>
    <lineage>
        <taxon>Eukaryota</taxon>
        <taxon>Fungi</taxon>
        <taxon>Dikarya</taxon>
        <taxon>Basidiomycota</taxon>
        <taxon>Agaricomycotina</taxon>
        <taxon>Agaricomycetes</taxon>
        <taxon>Agaricomycetidae</taxon>
        <taxon>Agaricales</taxon>
        <taxon>Marasmiineae</taxon>
        <taxon>Physalacriaceae</taxon>
        <taxon>Armillaria</taxon>
    </lineage>
</organism>
<gene>
    <name evidence="2" type="ORF">IW261DRAFT_1020045</name>
</gene>
<dbReference type="EMBL" id="JAUEPR010000069">
    <property type="protein sequence ID" value="KAK0468640.1"/>
    <property type="molecule type" value="Genomic_DNA"/>
</dbReference>
<protein>
    <recommendedName>
        <fullName evidence="4">Secreted protein</fullName>
    </recommendedName>
</protein>
<feature type="chain" id="PRO_5041466177" description="Secreted protein" evidence="1">
    <location>
        <begin position="20"/>
        <end position="86"/>
    </location>
</feature>
<comment type="caution">
    <text evidence="2">The sequence shown here is derived from an EMBL/GenBank/DDBJ whole genome shotgun (WGS) entry which is preliminary data.</text>
</comment>
<sequence length="86" mass="9625">MSLTLVFLHTVWALGCGRGRYLRLRVRPRNELLVSGPSHILRLGWLRYGTTTMMHLGSGQPVGLAERRHPGYAKPNGSIPDFVLLC</sequence>
<name>A0AA39NMZ7_9AGAR</name>
<reference evidence="2" key="1">
    <citation type="submission" date="2023-06" db="EMBL/GenBank/DDBJ databases">
        <authorList>
            <consortium name="Lawrence Berkeley National Laboratory"/>
            <person name="Ahrendt S."/>
            <person name="Sahu N."/>
            <person name="Indic B."/>
            <person name="Wong-Bajracharya J."/>
            <person name="Merenyi Z."/>
            <person name="Ke H.-M."/>
            <person name="Monk M."/>
            <person name="Kocsube S."/>
            <person name="Drula E."/>
            <person name="Lipzen A."/>
            <person name="Balint B."/>
            <person name="Henrissat B."/>
            <person name="Andreopoulos B."/>
            <person name="Martin F.M."/>
            <person name="Harder C.B."/>
            <person name="Rigling D."/>
            <person name="Ford K.L."/>
            <person name="Foster G.D."/>
            <person name="Pangilinan J."/>
            <person name="Papanicolaou A."/>
            <person name="Barry K."/>
            <person name="LaButti K."/>
            <person name="Viragh M."/>
            <person name="Koriabine M."/>
            <person name="Yan M."/>
            <person name="Riley R."/>
            <person name="Champramary S."/>
            <person name="Plett K.L."/>
            <person name="Tsai I.J."/>
            <person name="Slot J."/>
            <person name="Sipos G."/>
            <person name="Plett J."/>
            <person name="Nagy L.G."/>
            <person name="Grigoriev I.V."/>
        </authorList>
    </citation>
    <scope>NUCLEOTIDE SEQUENCE</scope>
    <source>
        <strain evidence="2">ICMP 16352</strain>
    </source>
</reference>
<dbReference type="AlphaFoldDB" id="A0AA39NMZ7"/>
<feature type="signal peptide" evidence="1">
    <location>
        <begin position="1"/>
        <end position="19"/>
    </location>
</feature>
<evidence type="ECO:0000313" key="3">
    <source>
        <dbReference type="Proteomes" id="UP001175227"/>
    </source>
</evidence>
<evidence type="ECO:0000313" key="2">
    <source>
        <dbReference type="EMBL" id="KAK0468640.1"/>
    </source>
</evidence>
<accession>A0AA39NMZ7</accession>
<keyword evidence="3" id="KW-1185">Reference proteome</keyword>